<dbReference type="InterPro" id="IPR050177">
    <property type="entry name" value="Lipid_A_modif_metabolic_enz"/>
</dbReference>
<feature type="domain" description="NAD-dependent epimerase/dehydratase" evidence="1">
    <location>
        <begin position="5"/>
        <end position="240"/>
    </location>
</feature>
<keyword evidence="2" id="KW-0413">Isomerase</keyword>
<dbReference type="EMBL" id="SJPO01000008">
    <property type="protein sequence ID" value="TWT74598.1"/>
    <property type="molecule type" value="Genomic_DNA"/>
</dbReference>
<dbReference type="EC" id="5.1.3.2" evidence="2"/>
<name>A0A5C5YIA3_9BACT</name>
<evidence type="ECO:0000313" key="2">
    <source>
        <dbReference type="EMBL" id="TWT74598.1"/>
    </source>
</evidence>
<dbReference type="SUPFAM" id="SSF51735">
    <property type="entry name" value="NAD(P)-binding Rossmann-fold domains"/>
    <property type="match status" value="1"/>
</dbReference>
<dbReference type="CDD" id="cd05256">
    <property type="entry name" value="UDP_AE_SDR_e"/>
    <property type="match status" value="1"/>
</dbReference>
<proteinExistence type="predicted"/>
<dbReference type="PRINTS" id="PR01713">
    <property type="entry name" value="NUCEPIMERASE"/>
</dbReference>
<dbReference type="OrthoDB" id="258549at2"/>
<accession>A0A5C5YIA3</accession>
<evidence type="ECO:0000313" key="3">
    <source>
        <dbReference type="Proteomes" id="UP000318478"/>
    </source>
</evidence>
<dbReference type="AlphaFoldDB" id="A0A5C5YIA3"/>
<dbReference type="Proteomes" id="UP000318478">
    <property type="component" value="Unassembled WGS sequence"/>
</dbReference>
<gene>
    <name evidence="2" type="ORF">Pla123a_34220</name>
</gene>
<sequence>MTTYLVTGGAGFIGSHIATALVERGDKVRVLDNLCSGFEANLVHLGSDCELIKGDAGDPQAVAKAIEGADVVFHEAALASVPASVRDPLASHAACATATVNVLDAARKAGVKRVVFAASSAAYGDQPCSSKREDDPHDPLSPYAAAKIASEYYCKAFTKSFGLETACLRYFNVYGPRQDPKSEYSAVIPIFVSKLLAGERPTIYGDGEQSRDFVFVRDVVQANLLAAERPEAVGQVFNVGTGRRFTLLQLMAALNKLLGTEVEPIFADARAGDVRESLADITRARTLLGYEPGFSLEEGLRQSVEYYKSIA</sequence>
<keyword evidence="3" id="KW-1185">Reference proteome</keyword>
<reference evidence="2 3" key="1">
    <citation type="submission" date="2019-02" db="EMBL/GenBank/DDBJ databases">
        <title>Deep-cultivation of Planctomycetes and their phenomic and genomic characterization uncovers novel biology.</title>
        <authorList>
            <person name="Wiegand S."/>
            <person name="Jogler M."/>
            <person name="Boedeker C."/>
            <person name="Pinto D."/>
            <person name="Vollmers J."/>
            <person name="Rivas-Marin E."/>
            <person name="Kohn T."/>
            <person name="Peeters S.H."/>
            <person name="Heuer A."/>
            <person name="Rast P."/>
            <person name="Oberbeckmann S."/>
            <person name="Bunk B."/>
            <person name="Jeske O."/>
            <person name="Meyerdierks A."/>
            <person name="Storesund J.E."/>
            <person name="Kallscheuer N."/>
            <person name="Luecker S."/>
            <person name="Lage O.M."/>
            <person name="Pohl T."/>
            <person name="Merkel B.J."/>
            <person name="Hornburger P."/>
            <person name="Mueller R.-W."/>
            <person name="Bruemmer F."/>
            <person name="Labrenz M."/>
            <person name="Spormann A.M."/>
            <person name="Op Den Camp H."/>
            <person name="Overmann J."/>
            <person name="Amann R."/>
            <person name="Jetten M.S.M."/>
            <person name="Mascher T."/>
            <person name="Medema M.H."/>
            <person name="Devos D.P."/>
            <person name="Kaster A.-K."/>
            <person name="Ovreas L."/>
            <person name="Rohde M."/>
            <person name="Galperin M.Y."/>
            <person name="Jogler C."/>
        </authorList>
    </citation>
    <scope>NUCLEOTIDE SEQUENCE [LARGE SCALE GENOMIC DNA]</scope>
    <source>
        <strain evidence="2 3">Pla123a</strain>
    </source>
</reference>
<dbReference type="PANTHER" id="PTHR43245">
    <property type="entry name" value="BIFUNCTIONAL POLYMYXIN RESISTANCE PROTEIN ARNA"/>
    <property type="match status" value="1"/>
</dbReference>
<dbReference type="Gene3D" id="3.40.50.720">
    <property type="entry name" value="NAD(P)-binding Rossmann-like Domain"/>
    <property type="match status" value="1"/>
</dbReference>
<comment type="caution">
    <text evidence="2">The sequence shown here is derived from an EMBL/GenBank/DDBJ whole genome shotgun (WGS) entry which is preliminary data.</text>
</comment>
<dbReference type="Pfam" id="PF01370">
    <property type="entry name" value="Epimerase"/>
    <property type="match status" value="1"/>
</dbReference>
<dbReference type="Gene3D" id="3.90.25.10">
    <property type="entry name" value="UDP-galactose 4-epimerase, domain 1"/>
    <property type="match status" value="1"/>
</dbReference>
<dbReference type="RefSeq" id="WP_146589100.1">
    <property type="nucleotide sequence ID" value="NZ_SJPO01000008.1"/>
</dbReference>
<dbReference type="GO" id="GO:0003978">
    <property type="term" value="F:UDP-glucose 4-epimerase activity"/>
    <property type="evidence" value="ECO:0007669"/>
    <property type="project" value="UniProtKB-EC"/>
</dbReference>
<dbReference type="PANTHER" id="PTHR43245:SF13">
    <property type="entry name" value="UDP-D-APIOSE_UDP-D-XYLOSE SYNTHASE 2"/>
    <property type="match status" value="1"/>
</dbReference>
<evidence type="ECO:0000259" key="1">
    <source>
        <dbReference type="Pfam" id="PF01370"/>
    </source>
</evidence>
<protein>
    <submittedName>
        <fullName evidence="2">UDP-glucose 4-epimerase</fullName>
        <ecNumber evidence="2">5.1.3.2</ecNumber>
    </submittedName>
</protein>
<dbReference type="InterPro" id="IPR001509">
    <property type="entry name" value="Epimerase_deHydtase"/>
</dbReference>
<dbReference type="InterPro" id="IPR036291">
    <property type="entry name" value="NAD(P)-bd_dom_sf"/>
</dbReference>
<organism evidence="2 3">
    <name type="scientific">Posidoniimonas polymericola</name>
    <dbReference type="NCBI Taxonomy" id="2528002"/>
    <lineage>
        <taxon>Bacteria</taxon>
        <taxon>Pseudomonadati</taxon>
        <taxon>Planctomycetota</taxon>
        <taxon>Planctomycetia</taxon>
        <taxon>Pirellulales</taxon>
        <taxon>Lacipirellulaceae</taxon>
        <taxon>Posidoniimonas</taxon>
    </lineage>
</organism>